<reference evidence="2 3" key="1">
    <citation type="journal article" date="2016" name="Int. J. Syst. Evol. Microbiol.">
        <title>Peptococcus simiae sp. nov., isolated from rhesus macaque faeces and emended description of the genus Peptococcus.</title>
        <authorList>
            <person name="Shkoporov A.N."/>
            <person name="Efimov B.A."/>
            <person name="Kondova I."/>
            <person name="Ouwerling B."/>
            <person name="Chaplin A.V."/>
            <person name="Shcherbakova V.A."/>
            <person name="Langermans J.A.M."/>
        </authorList>
    </citation>
    <scope>NUCLEOTIDE SEQUENCE [LARGE SCALE GENOMIC DNA]</scope>
    <source>
        <strain evidence="2 3">M108</strain>
    </source>
</reference>
<name>A0ABW9GYA4_9FIRM</name>
<keyword evidence="3" id="KW-1185">Reference proteome</keyword>
<dbReference type="Proteomes" id="UP001631949">
    <property type="component" value="Unassembled WGS sequence"/>
</dbReference>
<dbReference type="RefSeq" id="WP_408976908.1">
    <property type="nucleotide sequence ID" value="NZ_JBJUVG010000002.1"/>
</dbReference>
<comment type="similarity">
    <text evidence="1">Belongs to the MecA family.</text>
</comment>
<comment type="caution">
    <text evidence="2">The sequence shown here is derived from an EMBL/GenBank/DDBJ whole genome shotgun (WGS) entry which is preliminary data.</text>
</comment>
<organism evidence="2 3">
    <name type="scientific">Peptococcus simiae</name>
    <dbReference type="NCBI Taxonomy" id="1643805"/>
    <lineage>
        <taxon>Bacteria</taxon>
        <taxon>Bacillati</taxon>
        <taxon>Bacillota</taxon>
        <taxon>Clostridia</taxon>
        <taxon>Eubacteriales</taxon>
        <taxon>Peptococcaceae</taxon>
        <taxon>Peptococcus</taxon>
    </lineage>
</organism>
<gene>
    <name evidence="2" type="ORF">ACKQTC_02810</name>
</gene>
<evidence type="ECO:0000313" key="3">
    <source>
        <dbReference type="Proteomes" id="UP001631949"/>
    </source>
</evidence>
<sequence length="204" mass="23403">MKFKRLSDDKLQIIITQDDLNLHALKKWELAPYNPQAQELFQEILEKANRDCGFEVHRDSQLMVEAYPISSESMIMTITKVSEGRLPFDFDQASESSDDALKENLAQYMDAIEDDLVTIYEFDSLEYVIETAHALDGFYQAESQVYKGRDGQYYLLFGDMGALDGRVLGHLLEYGNRTRYSRAYLSEHAHLIIADKAIEKLASV</sequence>
<dbReference type="InterPro" id="IPR008681">
    <property type="entry name" value="Neg-reg_MecA"/>
</dbReference>
<dbReference type="PANTHER" id="PTHR39161">
    <property type="entry name" value="ADAPTER PROTEIN MECA"/>
    <property type="match status" value="1"/>
</dbReference>
<dbReference type="InterPro" id="IPR038471">
    <property type="entry name" value="MecA_C_sf"/>
</dbReference>
<dbReference type="EMBL" id="JBJUVG010000002">
    <property type="protein sequence ID" value="MFM9413297.1"/>
    <property type="molecule type" value="Genomic_DNA"/>
</dbReference>
<proteinExistence type="inferred from homology"/>
<dbReference type="Pfam" id="PF05389">
    <property type="entry name" value="MecA"/>
    <property type="match status" value="1"/>
</dbReference>
<dbReference type="PANTHER" id="PTHR39161:SF1">
    <property type="entry name" value="ADAPTER PROTEIN MECA 1"/>
    <property type="match status" value="1"/>
</dbReference>
<evidence type="ECO:0000313" key="2">
    <source>
        <dbReference type="EMBL" id="MFM9413297.1"/>
    </source>
</evidence>
<dbReference type="Gene3D" id="3.30.70.1950">
    <property type="match status" value="1"/>
</dbReference>
<protein>
    <submittedName>
        <fullName evidence="2">Adaptor protein MecA</fullName>
    </submittedName>
</protein>
<accession>A0ABW9GYA4</accession>
<evidence type="ECO:0000256" key="1">
    <source>
        <dbReference type="ARBA" id="ARBA00005397"/>
    </source>
</evidence>